<name>A0A5Q6PFQ1_VIBCL</name>
<evidence type="ECO:0008006" key="3">
    <source>
        <dbReference type="Google" id="ProtNLM"/>
    </source>
</evidence>
<dbReference type="Gene3D" id="3.40.50.1000">
    <property type="entry name" value="HAD superfamily/HAD-like"/>
    <property type="match status" value="1"/>
</dbReference>
<dbReference type="EMBL" id="VUAA01000019">
    <property type="protein sequence ID" value="KAA1253688.1"/>
    <property type="molecule type" value="Genomic_DNA"/>
</dbReference>
<evidence type="ECO:0000313" key="1">
    <source>
        <dbReference type="EMBL" id="KAA1253688.1"/>
    </source>
</evidence>
<accession>A0A5Q6PFQ1</accession>
<sequence>MKKKKDILILDAEGIMLNPISGIKKFLDDKGICAKHLESIDTSNPLRLVDLFGSSSLEEALSLYSEYCDSEYIGLLELHSQGVKRVLIELSYRYDISLVMSCGRSEHEMQLREKNLEELFGDIFSGYHFVGRSETKRDVLELLMDIPGNKIAGLIDSNEKYVQEAVDLGIESYLFSNRKAGAESTYPVIEDWKQIEDIFLLQ</sequence>
<dbReference type="AlphaFoldDB" id="A0A5Q6PFQ1"/>
<protein>
    <recommendedName>
        <fullName evidence="3">HAD family hydrolase</fullName>
    </recommendedName>
</protein>
<reference evidence="1 2" key="1">
    <citation type="submission" date="2019-09" db="EMBL/GenBank/DDBJ databases">
        <authorList>
            <person name="Kritzky A."/>
            <person name="Schelkanova E.Y."/>
            <person name="Alkhova Z.V."/>
            <person name="Smirnova N.I."/>
        </authorList>
    </citation>
    <scope>NUCLEOTIDE SEQUENCE [LARGE SCALE GENOMIC DNA]</scope>
    <source>
        <strain evidence="1 2">M1526</strain>
    </source>
</reference>
<evidence type="ECO:0000313" key="2">
    <source>
        <dbReference type="Proteomes" id="UP000323225"/>
    </source>
</evidence>
<proteinExistence type="predicted"/>
<dbReference type="Proteomes" id="UP000323225">
    <property type="component" value="Unassembled WGS sequence"/>
</dbReference>
<comment type="caution">
    <text evidence="1">The sequence shown here is derived from an EMBL/GenBank/DDBJ whole genome shotgun (WGS) entry which is preliminary data.</text>
</comment>
<gene>
    <name evidence="1" type="ORF">F0M16_16565</name>
</gene>
<dbReference type="InterPro" id="IPR023214">
    <property type="entry name" value="HAD_sf"/>
</dbReference>
<organism evidence="1 2">
    <name type="scientific">Vibrio cholerae</name>
    <dbReference type="NCBI Taxonomy" id="666"/>
    <lineage>
        <taxon>Bacteria</taxon>
        <taxon>Pseudomonadati</taxon>
        <taxon>Pseudomonadota</taxon>
        <taxon>Gammaproteobacteria</taxon>
        <taxon>Vibrionales</taxon>
        <taxon>Vibrionaceae</taxon>
        <taxon>Vibrio</taxon>
    </lineage>
</organism>